<dbReference type="PANTHER" id="PTHR24188">
    <property type="entry name" value="ANKYRIN REPEAT PROTEIN"/>
    <property type="match status" value="1"/>
</dbReference>
<proteinExistence type="predicted"/>
<dbReference type="STRING" id="59733.SAMN05421769_3889"/>
<keyword evidence="6" id="KW-1185">Reference proteome</keyword>
<dbReference type="OrthoDB" id="1259920at2"/>
<feature type="repeat" description="ANK" evidence="3">
    <location>
        <begin position="91"/>
        <end position="123"/>
    </location>
</feature>
<feature type="chain" id="PRO_5012771558" evidence="4">
    <location>
        <begin position="23"/>
        <end position="144"/>
    </location>
</feature>
<dbReference type="PROSITE" id="PS50088">
    <property type="entry name" value="ANK_REPEAT"/>
    <property type="match status" value="1"/>
</dbReference>
<feature type="signal peptide" evidence="4">
    <location>
        <begin position="1"/>
        <end position="22"/>
    </location>
</feature>
<evidence type="ECO:0000256" key="3">
    <source>
        <dbReference type="PROSITE-ProRule" id="PRU00023"/>
    </source>
</evidence>
<evidence type="ECO:0000256" key="2">
    <source>
        <dbReference type="ARBA" id="ARBA00023043"/>
    </source>
</evidence>
<keyword evidence="2 3" id="KW-0040">ANK repeat</keyword>
<sequence>MKKIITTSLLFGIAIFSNGLFAQELSGEKTRIFQTDKIEDIKKVFKKDELTKCFDIKQVPYNLLSLSARYERVNVINYLFENNVDVNKSCSDTTPLMYAARYGYTDTVKLFLEKGAKKEVKDRNGKTAKDYALENKHPETAALL</sequence>
<dbReference type="SUPFAM" id="SSF48403">
    <property type="entry name" value="Ankyrin repeat"/>
    <property type="match status" value="1"/>
</dbReference>
<dbReference type="EMBL" id="FSRQ01000005">
    <property type="protein sequence ID" value="SIO36768.1"/>
    <property type="molecule type" value="Genomic_DNA"/>
</dbReference>
<dbReference type="AlphaFoldDB" id="A0A1N6IXI3"/>
<keyword evidence="1" id="KW-0677">Repeat</keyword>
<accession>A0A1N6IXI3</accession>
<dbReference type="InterPro" id="IPR036770">
    <property type="entry name" value="Ankyrin_rpt-contain_sf"/>
</dbReference>
<organism evidence="5 6">
    <name type="scientific">Chryseobacterium scophthalmum</name>
    <dbReference type="NCBI Taxonomy" id="59733"/>
    <lineage>
        <taxon>Bacteria</taxon>
        <taxon>Pseudomonadati</taxon>
        <taxon>Bacteroidota</taxon>
        <taxon>Flavobacteriia</taxon>
        <taxon>Flavobacteriales</taxon>
        <taxon>Weeksellaceae</taxon>
        <taxon>Chryseobacterium group</taxon>
        <taxon>Chryseobacterium</taxon>
    </lineage>
</organism>
<evidence type="ECO:0000313" key="6">
    <source>
        <dbReference type="Proteomes" id="UP000184782"/>
    </source>
</evidence>
<dbReference type="SMART" id="SM00248">
    <property type="entry name" value="ANK"/>
    <property type="match status" value="2"/>
</dbReference>
<dbReference type="PANTHER" id="PTHR24188:SF29">
    <property type="entry name" value="GH09064P"/>
    <property type="match status" value="1"/>
</dbReference>
<protein>
    <submittedName>
        <fullName evidence="5">Ankyrin repeat-containing protein</fullName>
    </submittedName>
</protein>
<dbReference type="RefSeq" id="WP_074232046.1">
    <property type="nucleotide sequence ID" value="NZ_FSRQ01000005.1"/>
</dbReference>
<name>A0A1N6IXI3_9FLAO</name>
<evidence type="ECO:0000256" key="1">
    <source>
        <dbReference type="ARBA" id="ARBA00022737"/>
    </source>
</evidence>
<keyword evidence="4" id="KW-0732">Signal</keyword>
<dbReference type="Gene3D" id="1.25.40.20">
    <property type="entry name" value="Ankyrin repeat-containing domain"/>
    <property type="match status" value="1"/>
</dbReference>
<dbReference type="Proteomes" id="UP000184782">
    <property type="component" value="Unassembled WGS sequence"/>
</dbReference>
<dbReference type="PROSITE" id="PS50297">
    <property type="entry name" value="ANK_REP_REGION"/>
    <property type="match status" value="1"/>
</dbReference>
<reference evidence="6" key="1">
    <citation type="submission" date="2016-12" db="EMBL/GenBank/DDBJ databases">
        <authorList>
            <person name="Varghese N."/>
            <person name="Submissions S."/>
        </authorList>
    </citation>
    <scope>NUCLEOTIDE SEQUENCE [LARGE SCALE GENOMIC DNA]</scope>
    <source>
        <strain evidence="6">DSM 16779</strain>
    </source>
</reference>
<dbReference type="Pfam" id="PF12796">
    <property type="entry name" value="Ank_2"/>
    <property type="match status" value="1"/>
</dbReference>
<gene>
    <name evidence="5" type="ORF">SAMN05421769_3889</name>
</gene>
<evidence type="ECO:0000313" key="5">
    <source>
        <dbReference type="EMBL" id="SIO36768.1"/>
    </source>
</evidence>
<dbReference type="InterPro" id="IPR002110">
    <property type="entry name" value="Ankyrin_rpt"/>
</dbReference>
<evidence type="ECO:0000256" key="4">
    <source>
        <dbReference type="SAM" id="SignalP"/>
    </source>
</evidence>